<dbReference type="AlphaFoldDB" id="A0ABD2X309"/>
<accession>A0ABD2X309</accession>
<protein>
    <recommendedName>
        <fullName evidence="4">Tyr recombinase domain-containing protein</fullName>
    </recommendedName>
</protein>
<evidence type="ECO:0000313" key="6">
    <source>
        <dbReference type="Proteomes" id="UP001627154"/>
    </source>
</evidence>
<evidence type="ECO:0000313" key="5">
    <source>
        <dbReference type="EMBL" id="KAL3399727.1"/>
    </source>
</evidence>
<dbReference type="EMBL" id="JBJJXI010000055">
    <property type="protein sequence ID" value="KAL3399727.1"/>
    <property type="molecule type" value="Genomic_DNA"/>
</dbReference>
<gene>
    <name evidence="5" type="ORF">TKK_006975</name>
</gene>
<dbReference type="InterPro" id="IPR050090">
    <property type="entry name" value="Tyrosine_recombinase_XerCD"/>
</dbReference>
<dbReference type="GO" id="GO:0003677">
    <property type="term" value="F:DNA binding"/>
    <property type="evidence" value="ECO:0007669"/>
    <property type="project" value="UniProtKB-KW"/>
</dbReference>
<proteinExistence type="predicted"/>
<evidence type="ECO:0000256" key="3">
    <source>
        <dbReference type="SAM" id="MobiDB-lite"/>
    </source>
</evidence>
<dbReference type="InterPro" id="IPR011010">
    <property type="entry name" value="DNA_brk_join_enz"/>
</dbReference>
<keyword evidence="6" id="KW-1185">Reference proteome</keyword>
<keyword evidence="1" id="KW-0238">DNA-binding</keyword>
<feature type="compositionally biased region" description="Basic and acidic residues" evidence="3">
    <location>
        <begin position="387"/>
        <end position="404"/>
    </location>
</feature>
<reference evidence="5 6" key="1">
    <citation type="journal article" date="2024" name="bioRxiv">
        <title>A reference genome for Trichogramma kaykai: A tiny desert-dwelling parasitoid wasp with competing sex-ratio distorters.</title>
        <authorList>
            <person name="Culotta J."/>
            <person name="Lindsey A.R."/>
        </authorList>
    </citation>
    <scope>NUCLEOTIDE SEQUENCE [LARGE SCALE GENOMIC DNA]</scope>
    <source>
        <strain evidence="5 6">KSX58</strain>
    </source>
</reference>
<dbReference type="Pfam" id="PF00589">
    <property type="entry name" value="Phage_integrase"/>
    <property type="match status" value="1"/>
</dbReference>
<feature type="compositionally biased region" description="Acidic residues" evidence="3">
    <location>
        <begin position="42"/>
        <end position="55"/>
    </location>
</feature>
<feature type="region of interest" description="Disordered" evidence="3">
    <location>
        <begin position="332"/>
        <end position="359"/>
    </location>
</feature>
<dbReference type="Gene3D" id="1.10.443.10">
    <property type="entry name" value="Intergrase catalytic core"/>
    <property type="match status" value="1"/>
</dbReference>
<keyword evidence="2" id="KW-0233">DNA recombination</keyword>
<feature type="compositionally biased region" description="Basic and acidic residues" evidence="3">
    <location>
        <begin position="56"/>
        <end position="65"/>
    </location>
</feature>
<dbReference type="InterPro" id="IPR002104">
    <property type="entry name" value="Integrase_catalytic"/>
</dbReference>
<dbReference type="Proteomes" id="UP001627154">
    <property type="component" value="Unassembled WGS sequence"/>
</dbReference>
<feature type="domain" description="Tyr recombinase" evidence="4">
    <location>
        <begin position="158"/>
        <end position="309"/>
    </location>
</feature>
<dbReference type="GO" id="GO:0006310">
    <property type="term" value="P:DNA recombination"/>
    <property type="evidence" value="ECO:0007669"/>
    <property type="project" value="UniProtKB-KW"/>
</dbReference>
<dbReference type="InterPro" id="IPR013762">
    <property type="entry name" value="Integrase-like_cat_sf"/>
</dbReference>
<feature type="region of interest" description="Disordered" evidence="3">
    <location>
        <begin position="38"/>
        <end position="65"/>
    </location>
</feature>
<sequence length="476" mass="54693">MSSDSYNLYTVNLKNVCCVVIPVAEIYFEESTIKLESTTSSSEDDDEVVAQDDDPKDTNEKGFHDLPAKSKQKYEATYKKFMEWKVQKGYTDFTSHVLLTYFKEMSEKFKATSLWATYSMLRSVILTKHNVNIHDFSPLLEFLKTNSKGYVPKKAEILEPEHIRRFLTDAPDDKYLVVKVALVIGIIGACRREELTNLTINDVEDHDTMLFIKIEKTNSQIQRTFTITSEFYLMCKKYMKLRPENPCTTRFFLNYHNGACTRQPIGINKFGSMPKEIAKFLCLPNPELYTGHAFRRTSAVLLNEAGTGITTRELSRFGCFSPRLEYLLQRAEPDKQGSDSGKNSKHLNQETISRLDQQNLKRMRTFPSPATLLANKIPRLQKSSLKNTHDASNKVQETSKKSYDGDPPSWFTKAMDEMKGLITETRREFNARIDHLQNCVDALLPNNMEGQHEIVMPESKFDPLEINLPDTDLEFS</sequence>
<name>A0ABD2X309_9HYME</name>
<dbReference type="CDD" id="cd00397">
    <property type="entry name" value="DNA_BRE_C"/>
    <property type="match status" value="1"/>
</dbReference>
<feature type="compositionally biased region" description="Polar residues" evidence="3">
    <location>
        <begin position="349"/>
        <end position="359"/>
    </location>
</feature>
<dbReference type="SUPFAM" id="SSF56349">
    <property type="entry name" value="DNA breaking-rejoining enzymes"/>
    <property type="match status" value="1"/>
</dbReference>
<dbReference type="PANTHER" id="PTHR30349:SF41">
    <property type="entry name" value="INTEGRASE_RECOMBINASE PROTEIN MJ0367-RELATED"/>
    <property type="match status" value="1"/>
</dbReference>
<comment type="caution">
    <text evidence="5">The sequence shown here is derived from an EMBL/GenBank/DDBJ whole genome shotgun (WGS) entry which is preliminary data.</text>
</comment>
<dbReference type="PANTHER" id="PTHR30349">
    <property type="entry name" value="PHAGE INTEGRASE-RELATED"/>
    <property type="match status" value="1"/>
</dbReference>
<evidence type="ECO:0000259" key="4">
    <source>
        <dbReference type="Pfam" id="PF00589"/>
    </source>
</evidence>
<evidence type="ECO:0000256" key="1">
    <source>
        <dbReference type="ARBA" id="ARBA00023125"/>
    </source>
</evidence>
<evidence type="ECO:0000256" key="2">
    <source>
        <dbReference type="ARBA" id="ARBA00023172"/>
    </source>
</evidence>
<feature type="region of interest" description="Disordered" evidence="3">
    <location>
        <begin position="371"/>
        <end position="409"/>
    </location>
</feature>
<organism evidence="5 6">
    <name type="scientific">Trichogramma kaykai</name>
    <dbReference type="NCBI Taxonomy" id="54128"/>
    <lineage>
        <taxon>Eukaryota</taxon>
        <taxon>Metazoa</taxon>
        <taxon>Ecdysozoa</taxon>
        <taxon>Arthropoda</taxon>
        <taxon>Hexapoda</taxon>
        <taxon>Insecta</taxon>
        <taxon>Pterygota</taxon>
        <taxon>Neoptera</taxon>
        <taxon>Endopterygota</taxon>
        <taxon>Hymenoptera</taxon>
        <taxon>Apocrita</taxon>
        <taxon>Proctotrupomorpha</taxon>
        <taxon>Chalcidoidea</taxon>
        <taxon>Trichogrammatidae</taxon>
        <taxon>Trichogramma</taxon>
    </lineage>
</organism>